<gene>
    <name evidence="4" type="ORF">PHLGIDRAFT_124688</name>
</gene>
<dbReference type="AlphaFoldDB" id="A0A0C3S5W9"/>
<keyword evidence="3" id="KW-0732">Signal</keyword>
<proteinExistence type="predicted"/>
<name>A0A0C3S5W9_PHLG1</name>
<evidence type="ECO:0000256" key="2">
    <source>
        <dbReference type="SAM" id="Phobius"/>
    </source>
</evidence>
<organism evidence="4 5">
    <name type="scientific">Phlebiopsis gigantea (strain 11061_1 CR5-6)</name>
    <name type="common">White-rot fungus</name>
    <name type="synonym">Peniophora gigantea</name>
    <dbReference type="NCBI Taxonomy" id="745531"/>
    <lineage>
        <taxon>Eukaryota</taxon>
        <taxon>Fungi</taxon>
        <taxon>Dikarya</taxon>
        <taxon>Basidiomycota</taxon>
        <taxon>Agaricomycotina</taxon>
        <taxon>Agaricomycetes</taxon>
        <taxon>Polyporales</taxon>
        <taxon>Phanerochaetaceae</taxon>
        <taxon>Phlebiopsis</taxon>
    </lineage>
</organism>
<dbReference type="OrthoDB" id="195231at2759"/>
<keyword evidence="2" id="KW-1133">Transmembrane helix</keyword>
<dbReference type="Proteomes" id="UP000053257">
    <property type="component" value="Unassembled WGS sequence"/>
</dbReference>
<feature type="signal peptide" evidence="3">
    <location>
        <begin position="1"/>
        <end position="20"/>
    </location>
</feature>
<keyword evidence="2" id="KW-0472">Membrane</keyword>
<protein>
    <submittedName>
        <fullName evidence="4">Uncharacterized protein</fullName>
    </submittedName>
</protein>
<dbReference type="HOGENOM" id="CLU_054233_0_0_1"/>
<evidence type="ECO:0000313" key="5">
    <source>
        <dbReference type="Proteomes" id="UP000053257"/>
    </source>
</evidence>
<evidence type="ECO:0000256" key="3">
    <source>
        <dbReference type="SAM" id="SignalP"/>
    </source>
</evidence>
<keyword evidence="5" id="KW-1185">Reference proteome</keyword>
<dbReference type="EMBL" id="KN840445">
    <property type="protein sequence ID" value="KIP11521.1"/>
    <property type="molecule type" value="Genomic_DNA"/>
</dbReference>
<sequence>MTWLLPLTLLFSLWGPLADAGSVNYGGACQVGNQKLEFGTYQFQSDCDSTSFCNSSSLCDHKGCRKDEYPFGYATGANLPPRCDTGFFCPDEGDQCLPVLAVGSPCQFDRDDECEGPPNFKDLADKTGYGLNVNGSVCLNNVCMWANATLGNNCTVENTGYTVYSSTNETVNIVSRDNCSPGLYCDSKAAVCMAMKDLAASCDADKECSSFNCLASGVCGVSADKPKHVATWVYVVVGICILGGIIATLIGMYFLHRGHRTAEREKRMQYWREQNAFRQNILQMQETARHSIMSLPQSGNHSPRSTVYSREGLASEESQLPMLAPQSKSSALRHQFSDDGFDGSEESIVIQRRDPGRF</sequence>
<feature type="chain" id="PRO_5002178204" evidence="3">
    <location>
        <begin position="21"/>
        <end position="358"/>
    </location>
</feature>
<feature type="transmembrane region" description="Helical" evidence="2">
    <location>
        <begin position="232"/>
        <end position="255"/>
    </location>
</feature>
<reference evidence="4 5" key="1">
    <citation type="journal article" date="2014" name="PLoS Genet.">
        <title>Analysis of the Phlebiopsis gigantea genome, transcriptome and secretome provides insight into its pioneer colonization strategies of wood.</title>
        <authorList>
            <person name="Hori C."/>
            <person name="Ishida T."/>
            <person name="Igarashi K."/>
            <person name="Samejima M."/>
            <person name="Suzuki H."/>
            <person name="Master E."/>
            <person name="Ferreira P."/>
            <person name="Ruiz-Duenas F.J."/>
            <person name="Held B."/>
            <person name="Canessa P."/>
            <person name="Larrondo L.F."/>
            <person name="Schmoll M."/>
            <person name="Druzhinina I.S."/>
            <person name="Kubicek C.P."/>
            <person name="Gaskell J.A."/>
            <person name="Kersten P."/>
            <person name="St John F."/>
            <person name="Glasner J."/>
            <person name="Sabat G."/>
            <person name="Splinter BonDurant S."/>
            <person name="Syed K."/>
            <person name="Yadav J."/>
            <person name="Mgbeahuruike A.C."/>
            <person name="Kovalchuk A."/>
            <person name="Asiegbu F.O."/>
            <person name="Lackner G."/>
            <person name="Hoffmeister D."/>
            <person name="Rencoret J."/>
            <person name="Gutierrez A."/>
            <person name="Sun H."/>
            <person name="Lindquist E."/>
            <person name="Barry K."/>
            <person name="Riley R."/>
            <person name="Grigoriev I.V."/>
            <person name="Henrissat B."/>
            <person name="Kues U."/>
            <person name="Berka R.M."/>
            <person name="Martinez A.T."/>
            <person name="Covert S.F."/>
            <person name="Blanchette R.A."/>
            <person name="Cullen D."/>
        </authorList>
    </citation>
    <scope>NUCLEOTIDE SEQUENCE [LARGE SCALE GENOMIC DNA]</scope>
    <source>
        <strain evidence="4 5">11061_1 CR5-6</strain>
    </source>
</reference>
<evidence type="ECO:0000313" key="4">
    <source>
        <dbReference type="EMBL" id="KIP11521.1"/>
    </source>
</evidence>
<keyword evidence="2" id="KW-0812">Transmembrane</keyword>
<evidence type="ECO:0000256" key="1">
    <source>
        <dbReference type="SAM" id="MobiDB-lite"/>
    </source>
</evidence>
<feature type="region of interest" description="Disordered" evidence="1">
    <location>
        <begin position="324"/>
        <end position="358"/>
    </location>
</feature>
<dbReference type="STRING" id="745531.A0A0C3S5W9"/>
<accession>A0A0C3S5W9</accession>